<feature type="chain" id="PRO_5018060605" description="SXP/RAL-2 family protein Ani s 5-like cation-binding domain-containing protein" evidence="1">
    <location>
        <begin position="17"/>
        <end position="94"/>
    </location>
</feature>
<evidence type="ECO:0008006" key="4">
    <source>
        <dbReference type="Google" id="ProtNLM"/>
    </source>
</evidence>
<dbReference type="EMBL" id="UYYB01011785">
    <property type="protein sequence ID" value="VDM69310.1"/>
    <property type="molecule type" value="Genomic_DNA"/>
</dbReference>
<reference evidence="2 3" key="1">
    <citation type="submission" date="2018-11" db="EMBL/GenBank/DDBJ databases">
        <authorList>
            <consortium name="Pathogen Informatics"/>
        </authorList>
    </citation>
    <scope>NUCLEOTIDE SEQUENCE [LARGE SCALE GENOMIC DNA]</scope>
</reference>
<name>A0A3P7I928_STRVU</name>
<feature type="signal peptide" evidence="1">
    <location>
        <begin position="1"/>
        <end position="16"/>
    </location>
</feature>
<evidence type="ECO:0000313" key="3">
    <source>
        <dbReference type="Proteomes" id="UP000270094"/>
    </source>
</evidence>
<accession>A0A3P7I928</accession>
<sequence length="94" mass="11070">MLKLFVLLTIAVVICSKKEREFKDIPGVSAANMDKLRQLMTPHPESRKEFREKMKEWMDGLPEDEKKAAEAHRDEIKKKFKALHRKNETETTED</sequence>
<protein>
    <recommendedName>
        <fullName evidence="4">SXP/RAL-2 family protein Ani s 5-like cation-binding domain-containing protein</fullName>
    </recommendedName>
</protein>
<dbReference type="OrthoDB" id="5855256at2759"/>
<keyword evidence="1" id="KW-0732">Signal</keyword>
<organism evidence="2 3">
    <name type="scientific">Strongylus vulgaris</name>
    <name type="common">Blood worm</name>
    <dbReference type="NCBI Taxonomy" id="40348"/>
    <lineage>
        <taxon>Eukaryota</taxon>
        <taxon>Metazoa</taxon>
        <taxon>Ecdysozoa</taxon>
        <taxon>Nematoda</taxon>
        <taxon>Chromadorea</taxon>
        <taxon>Rhabditida</taxon>
        <taxon>Rhabditina</taxon>
        <taxon>Rhabditomorpha</taxon>
        <taxon>Strongyloidea</taxon>
        <taxon>Strongylidae</taxon>
        <taxon>Strongylus</taxon>
    </lineage>
</organism>
<evidence type="ECO:0000313" key="2">
    <source>
        <dbReference type="EMBL" id="VDM69310.1"/>
    </source>
</evidence>
<dbReference type="Proteomes" id="UP000270094">
    <property type="component" value="Unassembled WGS sequence"/>
</dbReference>
<evidence type="ECO:0000256" key="1">
    <source>
        <dbReference type="SAM" id="SignalP"/>
    </source>
</evidence>
<proteinExistence type="predicted"/>
<gene>
    <name evidence="2" type="ORF">SVUK_LOCUS4308</name>
</gene>
<dbReference type="AlphaFoldDB" id="A0A3P7I928"/>
<keyword evidence="3" id="KW-1185">Reference proteome</keyword>